<gene>
    <name evidence="1" type="ORF">BofuT4_uP026560.1</name>
</gene>
<name>G2YB67_BOTF4</name>
<proteinExistence type="predicted"/>
<evidence type="ECO:0000313" key="1">
    <source>
        <dbReference type="EMBL" id="CCD34458.1"/>
    </source>
</evidence>
<protein>
    <submittedName>
        <fullName evidence="1">Uncharacterized protein</fullName>
    </submittedName>
</protein>
<accession>G2YB67</accession>
<evidence type="ECO:0000313" key="2">
    <source>
        <dbReference type="Proteomes" id="UP000008177"/>
    </source>
</evidence>
<dbReference type="HOGENOM" id="CLU_2704539_0_0_1"/>
<reference evidence="2" key="1">
    <citation type="journal article" date="2011" name="PLoS Genet.">
        <title>Genomic analysis of the necrotrophic fungal pathogens Sclerotinia sclerotiorum and Botrytis cinerea.</title>
        <authorList>
            <person name="Amselem J."/>
            <person name="Cuomo C.A."/>
            <person name="van Kan J.A."/>
            <person name="Viaud M."/>
            <person name="Benito E.P."/>
            <person name="Couloux A."/>
            <person name="Coutinho P.M."/>
            <person name="de Vries R.P."/>
            <person name="Dyer P.S."/>
            <person name="Fillinger S."/>
            <person name="Fournier E."/>
            <person name="Gout L."/>
            <person name="Hahn M."/>
            <person name="Kohn L."/>
            <person name="Lapalu N."/>
            <person name="Plummer K.M."/>
            <person name="Pradier J.M."/>
            <person name="Quevillon E."/>
            <person name="Sharon A."/>
            <person name="Simon A."/>
            <person name="ten Have A."/>
            <person name="Tudzynski B."/>
            <person name="Tudzynski P."/>
            <person name="Wincker P."/>
            <person name="Andrew M."/>
            <person name="Anthouard V."/>
            <person name="Beever R.E."/>
            <person name="Beffa R."/>
            <person name="Benoit I."/>
            <person name="Bouzid O."/>
            <person name="Brault B."/>
            <person name="Chen Z."/>
            <person name="Choquer M."/>
            <person name="Collemare J."/>
            <person name="Cotton P."/>
            <person name="Danchin E.G."/>
            <person name="Da Silva C."/>
            <person name="Gautier A."/>
            <person name="Giraud C."/>
            <person name="Giraud T."/>
            <person name="Gonzalez C."/>
            <person name="Grossetete S."/>
            <person name="Guldener U."/>
            <person name="Henrissat B."/>
            <person name="Howlett B.J."/>
            <person name="Kodira C."/>
            <person name="Kretschmer M."/>
            <person name="Lappartient A."/>
            <person name="Leroch M."/>
            <person name="Levis C."/>
            <person name="Mauceli E."/>
            <person name="Neuveglise C."/>
            <person name="Oeser B."/>
            <person name="Pearson M."/>
            <person name="Poulain J."/>
            <person name="Poussereau N."/>
            <person name="Quesneville H."/>
            <person name="Rascle C."/>
            <person name="Schumacher J."/>
            <person name="Segurens B."/>
            <person name="Sexton A."/>
            <person name="Silva E."/>
            <person name="Sirven C."/>
            <person name="Soanes D.M."/>
            <person name="Talbot N.J."/>
            <person name="Templeton M."/>
            <person name="Yandava C."/>
            <person name="Yarden O."/>
            <person name="Zeng Q."/>
            <person name="Rollins J.A."/>
            <person name="Lebrun M.H."/>
            <person name="Dickman M."/>
        </authorList>
    </citation>
    <scope>NUCLEOTIDE SEQUENCE [LARGE SCALE GENOMIC DNA]</scope>
    <source>
        <strain evidence="2">T4</strain>
    </source>
</reference>
<dbReference type="InParanoid" id="G2YB67"/>
<organism evidence="1 2">
    <name type="scientific">Botryotinia fuckeliana (strain T4)</name>
    <name type="common">Noble rot fungus</name>
    <name type="synonym">Botrytis cinerea</name>
    <dbReference type="NCBI Taxonomy" id="999810"/>
    <lineage>
        <taxon>Eukaryota</taxon>
        <taxon>Fungi</taxon>
        <taxon>Dikarya</taxon>
        <taxon>Ascomycota</taxon>
        <taxon>Pezizomycotina</taxon>
        <taxon>Leotiomycetes</taxon>
        <taxon>Helotiales</taxon>
        <taxon>Sclerotiniaceae</taxon>
        <taxon>Botrytis</taxon>
    </lineage>
</organism>
<dbReference type="EMBL" id="FQ790309">
    <property type="protein sequence ID" value="CCD34458.1"/>
    <property type="molecule type" value="Genomic_DNA"/>
</dbReference>
<sequence>MDEIDPVANLSKPVMKEGFHEIIQALSASQHIGKDQWYAVSIKGKEAEESFFFFTVPPNIPRRANLLDIRYCD</sequence>
<dbReference type="AlphaFoldDB" id="G2YB67"/>
<dbReference type="Proteomes" id="UP000008177">
    <property type="component" value="Unplaced contigs"/>
</dbReference>